<name>A0AAE0X8Q8_9PEZI</name>
<proteinExistence type="predicted"/>
<feature type="compositionally biased region" description="Acidic residues" evidence="2">
    <location>
        <begin position="102"/>
        <end position="111"/>
    </location>
</feature>
<feature type="compositionally biased region" description="Basic and acidic residues" evidence="2">
    <location>
        <begin position="113"/>
        <end position="124"/>
    </location>
</feature>
<protein>
    <submittedName>
        <fullName evidence="3">Uncharacterized protein</fullName>
    </submittedName>
</protein>
<organism evidence="3 4">
    <name type="scientific">Podospora appendiculata</name>
    <dbReference type="NCBI Taxonomy" id="314037"/>
    <lineage>
        <taxon>Eukaryota</taxon>
        <taxon>Fungi</taxon>
        <taxon>Dikarya</taxon>
        <taxon>Ascomycota</taxon>
        <taxon>Pezizomycotina</taxon>
        <taxon>Sordariomycetes</taxon>
        <taxon>Sordariomycetidae</taxon>
        <taxon>Sordariales</taxon>
        <taxon>Podosporaceae</taxon>
        <taxon>Podospora</taxon>
    </lineage>
</organism>
<evidence type="ECO:0000313" key="4">
    <source>
        <dbReference type="Proteomes" id="UP001270362"/>
    </source>
</evidence>
<feature type="compositionally biased region" description="Basic and acidic residues" evidence="2">
    <location>
        <begin position="156"/>
        <end position="170"/>
    </location>
</feature>
<feature type="region of interest" description="Disordered" evidence="2">
    <location>
        <begin position="102"/>
        <end position="170"/>
    </location>
</feature>
<evidence type="ECO:0000256" key="1">
    <source>
        <dbReference type="SAM" id="Coils"/>
    </source>
</evidence>
<evidence type="ECO:0000256" key="2">
    <source>
        <dbReference type="SAM" id="MobiDB-lite"/>
    </source>
</evidence>
<keyword evidence="4" id="KW-1185">Reference proteome</keyword>
<evidence type="ECO:0000313" key="3">
    <source>
        <dbReference type="EMBL" id="KAK3688104.1"/>
    </source>
</evidence>
<gene>
    <name evidence="3" type="ORF">B0T22DRAFT_144498</name>
</gene>
<sequence length="623" mass="69704">MSSASKDTDSTLCESGNHDMSKTACLVSACALTPPPSQPTKTQAAMNTCASIPVPTHQDNERDVEIVQPALFEKPLSGILLPTASEGGDYRDQLMMIPPEAEPAEPAEPAEAEPARADRAKAEPAEAEPAEAEPAERVSTPQPVSLRPAAPSPRVSSHENEQSARPHRDYPQVHAREFSRLSVPDPPVPGGYFMSHPAFPPPDMSEENRKLEEYLYCKSPAPALSGMYIGRIDELLNIYTENCREYGKIVGKEKEYQKNHLVVRSDKAEEIKAIEKESLFLDMAIKKRKARAVTIHGQIHCKMERKRRLLAEEADAIIRYQNRLMDLEDQKKLLTEEIGVANGKIRQSQVQEWKYYERVYLEECDTAAKAELDAASERKQRAEQEEQSDLVKMASVLGIRPKPQGPFSTKQDQLPSHASPNLHGQSPNDLVRPPSLTDHSQFSKPNSDLVGFAVPSWFRIFLSNSSMTLSAMGDKGKFDELISRLEFLTKAVNQGDATSSVKAPFTKNWHEPHKDWPFPGWQQRGGWWTCRLGPGASPAEKACKLCRSKRTTVEEESGETLAEQYKKLMADINKAMDLAIEPQKKALKARFQAERDEADRSKVGWRRVVPLIGENIASYWARK</sequence>
<reference evidence="3" key="2">
    <citation type="submission" date="2023-06" db="EMBL/GenBank/DDBJ databases">
        <authorList>
            <consortium name="Lawrence Berkeley National Laboratory"/>
            <person name="Haridas S."/>
            <person name="Hensen N."/>
            <person name="Bonometti L."/>
            <person name="Westerberg I."/>
            <person name="Brannstrom I.O."/>
            <person name="Guillou S."/>
            <person name="Cros-Aarteil S."/>
            <person name="Calhoun S."/>
            <person name="Kuo A."/>
            <person name="Mondo S."/>
            <person name="Pangilinan J."/>
            <person name="Riley R."/>
            <person name="Labutti K."/>
            <person name="Andreopoulos B."/>
            <person name="Lipzen A."/>
            <person name="Chen C."/>
            <person name="Yanf M."/>
            <person name="Daum C."/>
            <person name="Ng V."/>
            <person name="Clum A."/>
            <person name="Steindorff A."/>
            <person name="Ohm R."/>
            <person name="Martin F."/>
            <person name="Silar P."/>
            <person name="Natvig D."/>
            <person name="Lalanne C."/>
            <person name="Gautier V."/>
            <person name="Ament-Velasquez S.L."/>
            <person name="Kruys A."/>
            <person name="Hutchinson M.I."/>
            <person name="Powell A.J."/>
            <person name="Barry K."/>
            <person name="Miller A.N."/>
            <person name="Grigoriev I.V."/>
            <person name="Debuchy R."/>
            <person name="Gladieux P."/>
            <person name="Thoren M.H."/>
            <person name="Johannesson H."/>
        </authorList>
    </citation>
    <scope>NUCLEOTIDE SEQUENCE</scope>
    <source>
        <strain evidence="3">CBS 314.62</strain>
    </source>
</reference>
<keyword evidence="1" id="KW-0175">Coiled coil</keyword>
<dbReference type="AlphaFoldDB" id="A0AAE0X8Q8"/>
<accession>A0AAE0X8Q8</accession>
<reference evidence="3" key="1">
    <citation type="journal article" date="2023" name="Mol. Phylogenet. Evol.">
        <title>Genome-scale phylogeny and comparative genomics of the fungal order Sordariales.</title>
        <authorList>
            <person name="Hensen N."/>
            <person name="Bonometti L."/>
            <person name="Westerberg I."/>
            <person name="Brannstrom I.O."/>
            <person name="Guillou S."/>
            <person name="Cros-Aarteil S."/>
            <person name="Calhoun S."/>
            <person name="Haridas S."/>
            <person name="Kuo A."/>
            <person name="Mondo S."/>
            <person name="Pangilinan J."/>
            <person name="Riley R."/>
            <person name="LaButti K."/>
            <person name="Andreopoulos B."/>
            <person name="Lipzen A."/>
            <person name="Chen C."/>
            <person name="Yan M."/>
            <person name="Daum C."/>
            <person name="Ng V."/>
            <person name="Clum A."/>
            <person name="Steindorff A."/>
            <person name="Ohm R.A."/>
            <person name="Martin F."/>
            <person name="Silar P."/>
            <person name="Natvig D.O."/>
            <person name="Lalanne C."/>
            <person name="Gautier V."/>
            <person name="Ament-Velasquez S.L."/>
            <person name="Kruys A."/>
            <person name="Hutchinson M.I."/>
            <person name="Powell A.J."/>
            <person name="Barry K."/>
            <person name="Miller A.N."/>
            <person name="Grigoriev I.V."/>
            <person name="Debuchy R."/>
            <person name="Gladieux P."/>
            <person name="Hiltunen Thoren M."/>
            <person name="Johannesson H."/>
        </authorList>
    </citation>
    <scope>NUCLEOTIDE SEQUENCE</scope>
    <source>
        <strain evidence="3">CBS 314.62</strain>
    </source>
</reference>
<feature type="compositionally biased region" description="Polar residues" evidence="2">
    <location>
        <begin position="406"/>
        <end position="428"/>
    </location>
</feature>
<dbReference type="EMBL" id="JAULSO010000002">
    <property type="protein sequence ID" value="KAK3688104.1"/>
    <property type="molecule type" value="Genomic_DNA"/>
</dbReference>
<feature type="coiled-coil region" evidence="1">
    <location>
        <begin position="310"/>
        <end position="387"/>
    </location>
</feature>
<dbReference type="Proteomes" id="UP001270362">
    <property type="component" value="Unassembled WGS sequence"/>
</dbReference>
<comment type="caution">
    <text evidence="3">The sequence shown here is derived from an EMBL/GenBank/DDBJ whole genome shotgun (WGS) entry which is preliminary data.</text>
</comment>
<feature type="region of interest" description="Disordered" evidence="2">
    <location>
        <begin position="401"/>
        <end position="442"/>
    </location>
</feature>